<dbReference type="InterPro" id="IPR041497">
    <property type="entry name" value="Thump-like"/>
</dbReference>
<dbReference type="Pfam" id="PF22013">
    <property type="entry name" value="PG_1098_Fer"/>
    <property type="match status" value="1"/>
</dbReference>
<dbReference type="RefSeq" id="WP_072546492.1">
    <property type="nucleotide sequence ID" value="NZ_JACLYZ010000006.1"/>
</dbReference>
<feature type="domain" description="PG-1098 ferredoxin-like" evidence="2">
    <location>
        <begin position="283"/>
        <end position="326"/>
    </location>
</feature>
<keyword evidence="3" id="KW-0489">Methyltransferase</keyword>
<dbReference type="GO" id="GO:0032259">
    <property type="term" value="P:methylation"/>
    <property type="evidence" value="ECO:0007669"/>
    <property type="project" value="UniProtKB-KW"/>
</dbReference>
<evidence type="ECO:0000259" key="2">
    <source>
        <dbReference type="Pfam" id="PF22013"/>
    </source>
</evidence>
<dbReference type="Pfam" id="PF18096">
    <property type="entry name" value="Thump_like"/>
    <property type="match status" value="1"/>
</dbReference>
<dbReference type="EMBL" id="JACLYZ010000006">
    <property type="protein sequence ID" value="MBM6734344.1"/>
    <property type="molecule type" value="Genomic_DNA"/>
</dbReference>
<evidence type="ECO:0000313" key="3">
    <source>
        <dbReference type="EMBL" id="MBM6734344.1"/>
    </source>
</evidence>
<reference evidence="3 4" key="1">
    <citation type="journal article" date="2021" name="Sci. Rep.">
        <title>The distribution of antibiotic resistance genes in chicken gut microbiota commensals.</title>
        <authorList>
            <person name="Juricova H."/>
            <person name="Matiasovicova J."/>
            <person name="Kubasova T."/>
            <person name="Cejkova D."/>
            <person name="Rychlik I."/>
        </authorList>
    </citation>
    <scope>NUCLEOTIDE SEQUENCE [LARGE SCALE GENOMIC DNA]</scope>
    <source>
        <strain evidence="3 4">An772</strain>
    </source>
</reference>
<accession>A0ABS2DY19</accession>
<name>A0ABS2DY19_9BACT</name>
<dbReference type="SUPFAM" id="SSF53335">
    <property type="entry name" value="S-adenosyl-L-methionine-dependent methyltransferases"/>
    <property type="match status" value="1"/>
</dbReference>
<protein>
    <submittedName>
        <fullName evidence="3">SAM-dependent methyltransferase</fullName>
    </submittedName>
</protein>
<dbReference type="InterPro" id="IPR029063">
    <property type="entry name" value="SAM-dependent_MTases_sf"/>
</dbReference>
<dbReference type="InterPro" id="IPR054168">
    <property type="entry name" value="PG_1098_Fer"/>
</dbReference>
<gene>
    <name evidence="3" type="ORF">H7U35_03745</name>
</gene>
<organism evidence="3 4">
    <name type="scientific">Mediterranea massiliensis</name>
    <dbReference type="NCBI Taxonomy" id="1841865"/>
    <lineage>
        <taxon>Bacteria</taxon>
        <taxon>Pseudomonadati</taxon>
        <taxon>Bacteroidota</taxon>
        <taxon>Bacteroidia</taxon>
        <taxon>Bacteroidales</taxon>
        <taxon>Bacteroidaceae</taxon>
        <taxon>Mediterranea</taxon>
    </lineage>
</organism>
<dbReference type="Gene3D" id="1.10.10.1110">
    <property type="entry name" value="Methyltransferase PG1098, N-terminal domain"/>
    <property type="match status" value="1"/>
</dbReference>
<dbReference type="GO" id="GO:0008168">
    <property type="term" value="F:methyltransferase activity"/>
    <property type="evidence" value="ECO:0007669"/>
    <property type="project" value="UniProtKB-KW"/>
</dbReference>
<keyword evidence="3" id="KW-0808">Transferase</keyword>
<comment type="caution">
    <text evidence="3">The sequence shown here is derived from an EMBL/GenBank/DDBJ whole genome shotgun (WGS) entry which is preliminary data.</text>
</comment>
<dbReference type="Proteomes" id="UP000766986">
    <property type="component" value="Unassembled WGS sequence"/>
</dbReference>
<sequence length="399" mass="44530">MTLTEETLRFITAHRHDDVRSLALQAGKHPLVDMPAALTQIAGRQTAESKIPTWAATEGILYPPHLSMEQCSSEVTARYKASVVVGHEGLHNTLADLTGGFGIDFSFLAPHFEQATYVERQEVLCEVARHNFPLLGLEHIRIEQADGVDYLRRMQPVDWLFLDPARRDGHGSKNVAIADCEPDVSTLESLLLEKAGRVLVKLSPMLDLAQALHTLTHVTEAHLVSAGNECKELLLLLEQGKDLQPDDVPIHCINLPTDQPAIVFTRRTEQEAPCPYTTTLHTYLYEPNASLLKAGAFRSLTHIYKVEKLHPNSHLYTSDEALPHFPGRAFHIDSWCGFGKREVKELLGDVQKANLTVRNFPASVAELRKRFKLAEGGNVYLFATTLADDRKVLIRCSKL</sequence>
<dbReference type="Gene3D" id="3.40.50.150">
    <property type="entry name" value="Vaccinia Virus protein VP39"/>
    <property type="match status" value="1"/>
</dbReference>
<proteinExistence type="predicted"/>
<keyword evidence="4" id="KW-1185">Reference proteome</keyword>
<feature type="domain" description="THUMP-like" evidence="1">
    <location>
        <begin position="327"/>
        <end position="398"/>
    </location>
</feature>
<evidence type="ECO:0000259" key="1">
    <source>
        <dbReference type="Pfam" id="PF18096"/>
    </source>
</evidence>
<evidence type="ECO:0000313" key="4">
    <source>
        <dbReference type="Proteomes" id="UP000766986"/>
    </source>
</evidence>